<dbReference type="InterPro" id="IPR029058">
    <property type="entry name" value="AB_hydrolase_fold"/>
</dbReference>
<dbReference type="InterPro" id="IPR050266">
    <property type="entry name" value="AB_hydrolase_sf"/>
</dbReference>
<dbReference type="PRINTS" id="PR00111">
    <property type="entry name" value="ABHYDROLASE"/>
</dbReference>
<dbReference type="PANTHER" id="PTHR43798:SF31">
    <property type="entry name" value="AB HYDROLASE SUPERFAMILY PROTEIN YCLE"/>
    <property type="match status" value="1"/>
</dbReference>
<sequence>MTVRVLDLGGRTFSYLDQGAGQPLVLLHGIGSAARSFDQQVGGLSGRWRVVAWDAPGYGGSSDLAIDGPTAADYAEALLAFLTALDIRECHLLGHSLGCLTAARFCADHPDRVLSLTLCSIAGGHGALPEPERLKLLEQRIGDVTTLGAQGMAEKRAPRLLGPTAPPGALERVIDTMGSVRASGYGQAARMLSTGEITADIKRLPSRLSGQVIFGDNDLITPPARNRAIAAQWPGAEVHVVAGAGHALYLEQPDAFNELVANFLSKRSGTST</sequence>
<evidence type="ECO:0000313" key="3">
    <source>
        <dbReference type="EMBL" id="SKA35017.1"/>
    </source>
</evidence>
<evidence type="ECO:0000313" key="4">
    <source>
        <dbReference type="Proteomes" id="UP000190092"/>
    </source>
</evidence>
<dbReference type="AlphaFoldDB" id="A0A1T4T3N8"/>
<dbReference type="Pfam" id="PF12697">
    <property type="entry name" value="Abhydrolase_6"/>
    <property type="match status" value="1"/>
</dbReference>
<dbReference type="EMBL" id="FUWJ01000012">
    <property type="protein sequence ID" value="SKA35017.1"/>
    <property type="molecule type" value="Genomic_DNA"/>
</dbReference>
<keyword evidence="1" id="KW-0378">Hydrolase</keyword>
<organism evidence="3 4">
    <name type="scientific">Enhydrobacter aerosaccus</name>
    <dbReference type="NCBI Taxonomy" id="225324"/>
    <lineage>
        <taxon>Bacteria</taxon>
        <taxon>Pseudomonadati</taxon>
        <taxon>Pseudomonadota</taxon>
        <taxon>Alphaproteobacteria</taxon>
        <taxon>Hyphomicrobiales</taxon>
        <taxon>Enhydrobacter</taxon>
    </lineage>
</organism>
<accession>A0A1T4T3N8</accession>
<keyword evidence="4" id="KW-1185">Reference proteome</keyword>
<dbReference type="SUPFAM" id="SSF53474">
    <property type="entry name" value="alpha/beta-Hydrolases"/>
    <property type="match status" value="1"/>
</dbReference>
<dbReference type="STRING" id="225324.SAMN02745126_05603"/>
<dbReference type="Gene3D" id="3.40.50.1820">
    <property type="entry name" value="alpha/beta hydrolase"/>
    <property type="match status" value="1"/>
</dbReference>
<dbReference type="InterPro" id="IPR000073">
    <property type="entry name" value="AB_hydrolase_1"/>
</dbReference>
<dbReference type="GO" id="GO:0016020">
    <property type="term" value="C:membrane"/>
    <property type="evidence" value="ECO:0007669"/>
    <property type="project" value="TreeGrafter"/>
</dbReference>
<evidence type="ECO:0000256" key="1">
    <source>
        <dbReference type="ARBA" id="ARBA00022801"/>
    </source>
</evidence>
<evidence type="ECO:0000259" key="2">
    <source>
        <dbReference type="Pfam" id="PF12697"/>
    </source>
</evidence>
<protein>
    <submittedName>
        <fullName evidence="3">Pimeloyl-ACP methyl ester carboxylesterase</fullName>
    </submittedName>
</protein>
<name>A0A1T4T3N8_9HYPH</name>
<proteinExistence type="predicted"/>
<gene>
    <name evidence="3" type="ORF">SAMN02745126_05603</name>
</gene>
<dbReference type="PANTHER" id="PTHR43798">
    <property type="entry name" value="MONOACYLGLYCEROL LIPASE"/>
    <property type="match status" value="1"/>
</dbReference>
<dbReference type="Proteomes" id="UP000190092">
    <property type="component" value="Unassembled WGS sequence"/>
</dbReference>
<reference evidence="4" key="1">
    <citation type="submission" date="2017-02" db="EMBL/GenBank/DDBJ databases">
        <authorList>
            <person name="Varghese N."/>
            <person name="Submissions S."/>
        </authorList>
    </citation>
    <scope>NUCLEOTIDE SEQUENCE [LARGE SCALE GENOMIC DNA]</scope>
    <source>
        <strain evidence="4">ATCC 27094</strain>
    </source>
</reference>
<feature type="domain" description="AB hydrolase-1" evidence="2">
    <location>
        <begin position="24"/>
        <end position="258"/>
    </location>
</feature>
<dbReference type="GO" id="GO:0016787">
    <property type="term" value="F:hydrolase activity"/>
    <property type="evidence" value="ECO:0007669"/>
    <property type="project" value="UniProtKB-KW"/>
</dbReference>